<protein>
    <submittedName>
        <fullName evidence="1">Uncharacterized protein</fullName>
    </submittedName>
</protein>
<accession>A0ACB8XQ36</accession>
<evidence type="ECO:0000313" key="2">
    <source>
        <dbReference type="Proteomes" id="UP001055879"/>
    </source>
</evidence>
<dbReference type="EMBL" id="CM042061">
    <property type="protein sequence ID" value="KAI3672550.1"/>
    <property type="molecule type" value="Genomic_DNA"/>
</dbReference>
<keyword evidence="2" id="KW-1185">Reference proteome</keyword>
<proteinExistence type="predicted"/>
<reference evidence="2" key="1">
    <citation type="journal article" date="2022" name="Mol. Ecol. Resour.">
        <title>The genomes of chicory, endive, great burdock and yacon provide insights into Asteraceae palaeo-polyploidization history and plant inulin production.</title>
        <authorList>
            <person name="Fan W."/>
            <person name="Wang S."/>
            <person name="Wang H."/>
            <person name="Wang A."/>
            <person name="Jiang F."/>
            <person name="Liu H."/>
            <person name="Zhao H."/>
            <person name="Xu D."/>
            <person name="Zhang Y."/>
        </authorList>
    </citation>
    <scope>NUCLEOTIDE SEQUENCE [LARGE SCALE GENOMIC DNA]</scope>
    <source>
        <strain evidence="2">cv. Niubang</strain>
    </source>
</reference>
<name>A0ACB8XQ36_ARCLA</name>
<gene>
    <name evidence="1" type="ORF">L6452_38640</name>
</gene>
<comment type="caution">
    <text evidence="1">The sequence shown here is derived from an EMBL/GenBank/DDBJ whole genome shotgun (WGS) entry which is preliminary data.</text>
</comment>
<sequence length="297" mass="32932">MEPFQINKPASRVLNLGAHSNLCINQLLIRGEYVGALAMSEPNAGSNVVAMKCKVNSVDGGYVLNGRISLPTLSMEVFPHQLEVEDRCKLKISLTMVMAHVVDERCSLAIYIIPGVLPINPSLETSTMEIIGLLLFKRPTASSHRRLSRSMSQTPQLRSHDCYSCLKIMAFYVPSPNGSVVLKPSKNYTAIELSRTDRPGLSSEVSTVLTDLGCNVVNAEIWTYNARAVDVVHVTDVKTRCAMEDPKRLSTVQKLLSNVLKGNNDLKATKMTPGFTHRQRGLHQIMFAERDYENSEQ</sequence>
<reference evidence="1 2" key="2">
    <citation type="journal article" date="2022" name="Mol. Ecol. Resour.">
        <title>The genomes of chicory, endive, great burdock and yacon provide insights into Asteraceae paleo-polyploidization history and plant inulin production.</title>
        <authorList>
            <person name="Fan W."/>
            <person name="Wang S."/>
            <person name="Wang H."/>
            <person name="Wang A."/>
            <person name="Jiang F."/>
            <person name="Liu H."/>
            <person name="Zhao H."/>
            <person name="Xu D."/>
            <person name="Zhang Y."/>
        </authorList>
    </citation>
    <scope>NUCLEOTIDE SEQUENCE [LARGE SCALE GENOMIC DNA]</scope>
    <source>
        <strain evidence="2">cv. Niubang</strain>
    </source>
</reference>
<organism evidence="1 2">
    <name type="scientific">Arctium lappa</name>
    <name type="common">Greater burdock</name>
    <name type="synonym">Lappa major</name>
    <dbReference type="NCBI Taxonomy" id="4217"/>
    <lineage>
        <taxon>Eukaryota</taxon>
        <taxon>Viridiplantae</taxon>
        <taxon>Streptophyta</taxon>
        <taxon>Embryophyta</taxon>
        <taxon>Tracheophyta</taxon>
        <taxon>Spermatophyta</taxon>
        <taxon>Magnoliopsida</taxon>
        <taxon>eudicotyledons</taxon>
        <taxon>Gunneridae</taxon>
        <taxon>Pentapetalae</taxon>
        <taxon>asterids</taxon>
        <taxon>campanulids</taxon>
        <taxon>Asterales</taxon>
        <taxon>Asteraceae</taxon>
        <taxon>Carduoideae</taxon>
        <taxon>Cardueae</taxon>
        <taxon>Arctiinae</taxon>
        <taxon>Arctium</taxon>
    </lineage>
</organism>
<evidence type="ECO:0000313" key="1">
    <source>
        <dbReference type="EMBL" id="KAI3672550.1"/>
    </source>
</evidence>
<dbReference type="Proteomes" id="UP001055879">
    <property type="component" value="Linkage Group LG15"/>
</dbReference>